<gene>
    <name evidence="2" type="ORF">C4E15_28115</name>
</gene>
<dbReference type="AlphaFoldDB" id="A0A2S5GIF4"/>
<dbReference type="Proteomes" id="UP000239990">
    <property type="component" value="Unassembled WGS sequence"/>
</dbReference>
<evidence type="ECO:0000313" key="3">
    <source>
        <dbReference type="Proteomes" id="UP000239990"/>
    </source>
</evidence>
<protein>
    <submittedName>
        <fullName evidence="2">Uncharacterized protein</fullName>
    </submittedName>
</protein>
<name>A0A2S5GIF4_9BURK</name>
<evidence type="ECO:0000313" key="2">
    <source>
        <dbReference type="EMBL" id="PPA72832.1"/>
    </source>
</evidence>
<dbReference type="EMBL" id="PREU01000019">
    <property type="protein sequence ID" value="PPA72832.1"/>
    <property type="molecule type" value="Genomic_DNA"/>
</dbReference>
<reference evidence="2 3" key="1">
    <citation type="submission" date="2018-02" db="EMBL/GenBank/DDBJ databases">
        <title>Draft Genome of Achromobacter spanius stain 6.</title>
        <authorList>
            <person name="Gunasekera T.S."/>
            <person name="Radwan O."/>
            <person name="Ruiz O.N."/>
        </authorList>
    </citation>
    <scope>NUCLEOTIDE SEQUENCE [LARGE SCALE GENOMIC DNA]</scope>
    <source>
        <strain evidence="2 3">6</strain>
    </source>
</reference>
<sequence>MKPETALKLVSDYSALTRAIRDCKKELAETLGRCSGPNPPRMKSQGVNDPATNHLDGWYTPETIVDHWGEERLDYLDIGVEQFEECRHCYGAHIIIQKRKALRRRLGSVKAAMTKLGAQ</sequence>
<dbReference type="OrthoDB" id="9969743at2"/>
<proteinExistence type="predicted"/>
<accession>A0A2S5GIF4</accession>
<comment type="caution">
    <text evidence="2">The sequence shown here is derived from an EMBL/GenBank/DDBJ whole genome shotgun (WGS) entry which is preliminary data.</text>
</comment>
<evidence type="ECO:0000256" key="1">
    <source>
        <dbReference type="SAM" id="MobiDB-lite"/>
    </source>
</evidence>
<dbReference type="RefSeq" id="WP_104145696.1">
    <property type="nucleotide sequence ID" value="NZ_PREU01000019.1"/>
</dbReference>
<feature type="region of interest" description="Disordered" evidence="1">
    <location>
        <begin position="31"/>
        <end position="53"/>
    </location>
</feature>
<organism evidence="2 3">
    <name type="scientific">Achromobacter spanius</name>
    <dbReference type="NCBI Taxonomy" id="217203"/>
    <lineage>
        <taxon>Bacteria</taxon>
        <taxon>Pseudomonadati</taxon>
        <taxon>Pseudomonadota</taxon>
        <taxon>Betaproteobacteria</taxon>
        <taxon>Burkholderiales</taxon>
        <taxon>Alcaligenaceae</taxon>
        <taxon>Achromobacter</taxon>
    </lineage>
</organism>